<comment type="caution">
    <text evidence="1">The sequence shown here is derived from an EMBL/GenBank/DDBJ whole genome shotgun (WGS) entry which is preliminary data.</text>
</comment>
<gene>
    <name evidence="1" type="ORF">C7212DRAFT_201319</name>
</gene>
<sequence>PLHHIPYFRLGTIFSTPNIPLYVFLPFLYDFGLYSPNTYLKNSTLQQWMDIGFLPSIYQHFSPDILQHLPTSFASTYMDIYALCKESGIKSTDNNNLLSRRQESHYFLPADKLEDVWKDMIKFSLKSGYTHFRNVFLLLDAKDLKLMTK</sequence>
<accession>A0A317SLU8</accession>
<proteinExistence type="predicted"/>
<protein>
    <submittedName>
        <fullName evidence="1">Uncharacterized protein</fullName>
    </submittedName>
</protein>
<dbReference type="AlphaFoldDB" id="A0A317SLU8"/>
<dbReference type="OrthoDB" id="5369347at2759"/>
<name>A0A317SLU8_9PEZI</name>
<dbReference type="EMBL" id="PYWC01000049">
    <property type="protein sequence ID" value="PWW75248.1"/>
    <property type="molecule type" value="Genomic_DNA"/>
</dbReference>
<dbReference type="STRING" id="42249.A0A317SLU8"/>
<reference evidence="1 2" key="1">
    <citation type="submission" date="2018-03" db="EMBL/GenBank/DDBJ databases">
        <title>Genomes of Pezizomycetes fungi and the evolution of truffles.</title>
        <authorList>
            <person name="Murat C."/>
            <person name="Payen T."/>
            <person name="Noel B."/>
            <person name="Kuo A."/>
            <person name="Martin F.M."/>
        </authorList>
    </citation>
    <scope>NUCLEOTIDE SEQUENCE [LARGE SCALE GENOMIC DNA]</scope>
    <source>
        <strain evidence="1">091103-1</strain>
    </source>
</reference>
<organism evidence="1 2">
    <name type="scientific">Tuber magnatum</name>
    <name type="common">white Piedmont truffle</name>
    <dbReference type="NCBI Taxonomy" id="42249"/>
    <lineage>
        <taxon>Eukaryota</taxon>
        <taxon>Fungi</taxon>
        <taxon>Dikarya</taxon>
        <taxon>Ascomycota</taxon>
        <taxon>Pezizomycotina</taxon>
        <taxon>Pezizomycetes</taxon>
        <taxon>Pezizales</taxon>
        <taxon>Tuberaceae</taxon>
        <taxon>Tuber</taxon>
    </lineage>
</organism>
<evidence type="ECO:0000313" key="2">
    <source>
        <dbReference type="Proteomes" id="UP000246991"/>
    </source>
</evidence>
<keyword evidence="2" id="KW-1185">Reference proteome</keyword>
<dbReference type="Proteomes" id="UP000246991">
    <property type="component" value="Unassembled WGS sequence"/>
</dbReference>
<evidence type="ECO:0000313" key="1">
    <source>
        <dbReference type="EMBL" id="PWW75248.1"/>
    </source>
</evidence>
<feature type="non-terminal residue" evidence="1">
    <location>
        <position position="1"/>
    </location>
</feature>